<evidence type="ECO:0000256" key="2">
    <source>
        <dbReference type="ARBA" id="ARBA00022692"/>
    </source>
</evidence>
<dbReference type="InterPro" id="IPR006260">
    <property type="entry name" value="TonB/TolA_C"/>
</dbReference>
<dbReference type="AlphaFoldDB" id="A0A0S4L2S6"/>
<evidence type="ECO:0000313" key="8">
    <source>
        <dbReference type="Proteomes" id="UP000198736"/>
    </source>
</evidence>
<reference evidence="8" key="1">
    <citation type="submission" date="2015-10" db="EMBL/GenBank/DDBJ databases">
        <authorList>
            <person name="Luecker S."/>
            <person name="Luecker S."/>
        </authorList>
    </citation>
    <scope>NUCLEOTIDE SEQUENCE [LARGE SCALE GENOMIC DNA]</scope>
</reference>
<evidence type="ECO:0000256" key="5">
    <source>
        <dbReference type="SAM" id="MobiDB-lite"/>
    </source>
</evidence>
<gene>
    <name evidence="7" type="ORF">COMA2_10391</name>
</gene>
<dbReference type="Proteomes" id="UP000198736">
    <property type="component" value="Unassembled WGS sequence"/>
</dbReference>
<accession>A0A0S4L2S6</accession>
<evidence type="ECO:0000256" key="1">
    <source>
        <dbReference type="ARBA" id="ARBA00004167"/>
    </source>
</evidence>
<dbReference type="Gene3D" id="3.30.1150.10">
    <property type="match status" value="1"/>
</dbReference>
<proteinExistence type="predicted"/>
<feature type="region of interest" description="Disordered" evidence="5">
    <location>
        <begin position="69"/>
        <end position="183"/>
    </location>
</feature>
<dbReference type="GO" id="GO:0016020">
    <property type="term" value="C:membrane"/>
    <property type="evidence" value="ECO:0007669"/>
    <property type="project" value="UniProtKB-SubCell"/>
</dbReference>
<evidence type="ECO:0008006" key="9">
    <source>
        <dbReference type="Google" id="ProtNLM"/>
    </source>
</evidence>
<dbReference type="Pfam" id="PF13103">
    <property type="entry name" value="TonB_2"/>
    <property type="match status" value="1"/>
</dbReference>
<organism evidence="7 8">
    <name type="scientific">Candidatus Nitrospira nitrificans</name>
    <dbReference type="NCBI Taxonomy" id="1742973"/>
    <lineage>
        <taxon>Bacteria</taxon>
        <taxon>Pseudomonadati</taxon>
        <taxon>Nitrospirota</taxon>
        <taxon>Nitrospiria</taxon>
        <taxon>Nitrospirales</taxon>
        <taxon>Nitrospiraceae</taxon>
        <taxon>Nitrospira</taxon>
    </lineage>
</organism>
<keyword evidence="8" id="KW-1185">Reference proteome</keyword>
<feature type="compositionally biased region" description="Pro residues" evidence="5">
    <location>
        <begin position="123"/>
        <end position="143"/>
    </location>
</feature>
<evidence type="ECO:0000313" key="7">
    <source>
        <dbReference type="EMBL" id="CUS31971.1"/>
    </source>
</evidence>
<sequence length="364" mass="39268">MQAWASAGMVSDDEWQARLTRRLGLAVVVSLVLHIGILVIVGWVRLPRHGERPLTSIEISLASLPTLPEKAVDPQKSPPIKKEIEQPKPVQQTKPIERAKTITPPKSVEQPKPIEPSKFAPPVKAPAPLPPVTAAPVSPPVTPAKPSNDLMRDIMKDIELPPDAPTRGDISPEDKPKKAPAMKLPDVPVVSETKETTQKKPVASVPSSSLTEDVAKELDEELKKIKTLEVPKAAPPVDVPTKPVTQVEAKAQSAKAVDTALKVPGMAPGSNAYLALVRKRISNAWNAPPMDLTSHAYVVVIQFRLHKNGSVTGVTIEQSSGNEYYDLAGKRAVISANPLPVFPSDITDLYFDAHFTFTVGEPQG</sequence>
<feature type="region of interest" description="Disordered" evidence="5">
    <location>
        <begin position="192"/>
        <end position="211"/>
    </location>
</feature>
<evidence type="ECO:0000256" key="4">
    <source>
        <dbReference type="ARBA" id="ARBA00023136"/>
    </source>
</evidence>
<dbReference type="PRINTS" id="PR01217">
    <property type="entry name" value="PRICHEXTENSN"/>
</dbReference>
<keyword evidence="3 6" id="KW-1133">Transmembrane helix</keyword>
<dbReference type="OrthoDB" id="9779830at2"/>
<dbReference type="SUPFAM" id="SSF74653">
    <property type="entry name" value="TolA/TonB C-terminal domain"/>
    <property type="match status" value="1"/>
</dbReference>
<name>A0A0S4L2S6_9BACT</name>
<feature type="transmembrane region" description="Helical" evidence="6">
    <location>
        <begin position="23"/>
        <end position="44"/>
    </location>
</feature>
<keyword evidence="4 6" id="KW-0472">Membrane</keyword>
<comment type="subcellular location">
    <subcellularLocation>
        <location evidence="1">Membrane</location>
        <topology evidence="1">Single-pass membrane protein</topology>
    </subcellularLocation>
</comment>
<feature type="compositionally biased region" description="Basic and acidic residues" evidence="5">
    <location>
        <begin position="150"/>
        <end position="159"/>
    </location>
</feature>
<protein>
    <recommendedName>
        <fullName evidence="9">TonB family protein</fullName>
    </recommendedName>
</protein>
<dbReference type="RefSeq" id="WP_139076976.1">
    <property type="nucleotide sequence ID" value="NZ_CZPZ01000001.1"/>
</dbReference>
<dbReference type="STRING" id="1742973.COMA2_10391"/>
<evidence type="ECO:0000256" key="3">
    <source>
        <dbReference type="ARBA" id="ARBA00022989"/>
    </source>
</evidence>
<dbReference type="EMBL" id="CZPZ01000001">
    <property type="protein sequence ID" value="CUS31971.1"/>
    <property type="molecule type" value="Genomic_DNA"/>
</dbReference>
<dbReference type="NCBIfam" id="TIGR01352">
    <property type="entry name" value="tonB_Cterm"/>
    <property type="match status" value="1"/>
</dbReference>
<evidence type="ECO:0000256" key="6">
    <source>
        <dbReference type="SAM" id="Phobius"/>
    </source>
</evidence>
<keyword evidence="2 6" id="KW-0812">Transmembrane</keyword>